<dbReference type="EMBL" id="ALAO01000149">
    <property type="protein sequence ID" value="EKO39345.1"/>
    <property type="molecule type" value="Genomic_DNA"/>
</dbReference>
<name>K6GQX2_9BACT</name>
<gene>
    <name evidence="2" type="ORF">B193_1939</name>
</gene>
<evidence type="ECO:0000313" key="2">
    <source>
        <dbReference type="EMBL" id="EKO39345.1"/>
    </source>
</evidence>
<comment type="caution">
    <text evidence="2">The sequence shown here is derived from an EMBL/GenBank/DDBJ whole genome shotgun (WGS) entry which is preliminary data.</text>
</comment>
<dbReference type="Proteomes" id="UP000006272">
    <property type="component" value="Unassembled WGS sequence"/>
</dbReference>
<keyword evidence="1" id="KW-0732">Signal</keyword>
<feature type="chain" id="PRO_5003891532" evidence="1">
    <location>
        <begin position="24"/>
        <end position="215"/>
    </location>
</feature>
<reference evidence="2 3" key="1">
    <citation type="submission" date="2012-07" db="EMBL/GenBank/DDBJ databases">
        <title>Draft genome sequence of Desulfovibrio magneticus str. Maddingley MBC34 obtained from a metagenomic sequence of a methanogenic enrichment isolated from coal-seam formation water in Victoria, Australia.</title>
        <authorList>
            <person name="Greenfield P."/>
            <person name="Hendry P."/>
            <person name="Li D."/>
            <person name="Rosewarne C.P."/>
            <person name="Tran-Dinh N."/>
            <person name="Elbourne L.D.H."/>
            <person name="Paulsen I.T."/>
            <person name="Midgley D.J."/>
        </authorList>
    </citation>
    <scope>NUCLEOTIDE SEQUENCE [LARGE SCALE GENOMIC DNA]</scope>
    <source>
        <strain evidence="3">Maddingley MBC34</strain>
    </source>
</reference>
<protein>
    <submittedName>
        <fullName evidence="2">Uncharacterized protein</fullName>
    </submittedName>
</protein>
<proteinExistence type="predicted"/>
<feature type="signal peptide" evidence="1">
    <location>
        <begin position="1"/>
        <end position="23"/>
    </location>
</feature>
<sequence>MILPTPWFAPLLAMLVLAGPTSAAQGPGGSATPPCGPRSVWTLPRDIFSACLETNPDASICLLRIMEQRGVPHQVLACAKALEGEAFITDFRPMGRVSLATAEYPLRANTNWVPFLVGGNPPLVSTELADAPDIAGDPAYPALKQRYPDLTLWPGDAEFRTMERLPDNRQRFLFAYPLRDGCHACALAGHALIALDFDASGAYLGPRFIRLERSP</sequence>
<organism evidence="2 3">
    <name type="scientific">Solidesulfovibrio magneticus str. Maddingley MBC34</name>
    <dbReference type="NCBI Taxonomy" id="1206767"/>
    <lineage>
        <taxon>Bacteria</taxon>
        <taxon>Pseudomonadati</taxon>
        <taxon>Thermodesulfobacteriota</taxon>
        <taxon>Desulfovibrionia</taxon>
        <taxon>Desulfovibrionales</taxon>
        <taxon>Desulfovibrionaceae</taxon>
        <taxon>Solidesulfovibrio</taxon>
    </lineage>
</organism>
<evidence type="ECO:0000256" key="1">
    <source>
        <dbReference type="SAM" id="SignalP"/>
    </source>
</evidence>
<evidence type="ECO:0000313" key="3">
    <source>
        <dbReference type="Proteomes" id="UP000006272"/>
    </source>
</evidence>
<dbReference type="AlphaFoldDB" id="K6GQX2"/>
<accession>K6GQX2</accession>
<dbReference type="PATRIC" id="fig|1206767.3.peg.1889"/>